<evidence type="ECO:0000313" key="1">
    <source>
        <dbReference type="EMBL" id="KAJ8019121.1"/>
    </source>
</evidence>
<gene>
    <name evidence="1" type="ORF">HOLleu_42498</name>
</gene>
<organism evidence="1 2">
    <name type="scientific">Holothuria leucospilota</name>
    <name type="common">Black long sea cucumber</name>
    <name type="synonym">Mertensiothuria leucospilota</name>
    <dbReference type="NCBI Taxonomy" id="206669"/>
    <lineage>
        <taxon>Eukaryota</taxon>
        <taxon>Metazoa</taxon>
        <taxon>Echinodermata</taxon>
        <taxon>Eleutherozoa</taxon>
        <taxon>Echinozoa</taxon>
        <taxon>Holothuroidea</taxon>
        <taxon>Aspidochirotacea</taxon>
        <taxon>Aspidochirotida</taxon>
        <taxon>Holothuriidae</taxon>
        <taxon>Holothuria</taxon>
    </lineage>
</organism>
<reference evidence="1" key="1">
    <citation type="submission" date="2021-10" db="EMBL/GenBank/DDBJ databases">
        <title>Tropical sea cucumber genome reveals ecological adaptation and Cuvierian tubules defense mechanism.</title>
        <authorList>
            <person name="Chen T."/>
        </authorList>
    </citation>
    <scope>NUCLEOTIDE SEQUENCE</scope>
    <source>
        <strain evidence="1">Nanhai2018</strain>
        <tissue evidence="1">Muscle</tissue>
    </source>
</reference>
<keyword evidence="2" id="KW-1185">Reference proteome</keyword>
<evidence type="ECO:0000313" key="2">
    <source>
        <dbReference type="Proteomes" id="UP001152320"/>
    </source>
</evidence>
<dbReference type="AlphaFoldDB" id="A0A9Q0YCT0"/>
<dbReference type="Proteomes" id="UP001152320">
    <property type="component" value="Unassembled WGS sequence"/>
</dbReference>
<name>A0A9Q0YCT0_HOLLE</name>
<sequence>MMAYRSAEHESTDFSPAELTFGRNIVPAPYDTSTPTSPYTNKAVPKYVLPLEDTLHTVHEFARKRLKIASDKQKKYHDRGIFSRSYETGDLIWLSNIKKKKGLSKKLHKSWNGPGRVLKN</sequence>
<comment type="caution">
    <text evidence="1">The sequence shown here is derived from an EMBL/GenBank/DDBJ whole genome shotgun (WGS) entry which is preliminary data.</text>
</comment>
<accession>A0A9Q0YCT0</accession>
<protein>
    <submittedName>
        <fullName evidence="1">Uncharacterized protein</fullName>
    </submittedName>
</protein>
<proteinExistence type="predicted"/>
<dbReference type="OrthoDB" id="6769926at2759"/>
<dbReference type="EMBL" id="JAIZAY010000081">
    <property type="protein sequence ID" value="KAJ8019121.1"/>
    <property type="molecule type" value="Genomic_DNA"/>
</dbReference>